<dbReference type="AlphaFoldDB" id="A0A0F9R6Z3"/>
<feature type="non-terminal residue" evidence="1">
    <location>
        <position position="63"/>
    </location>
</feature>
<protein>
    <submittedName>
        <fullName evidence="1">Uncharacterized protein</fullName>
    </submittedName>
</protein>
<reference evidence="1" key="1">
    <citation type="journal article" date="2015" name="Nature">
        <title>Complex archaea that bridge the gap between prokaryotes and eukaryotes.</title>
        <authorList>
            <person name="Spang A."/>
            <person name="Saw J.H."/>
            <person name="Jorgensen S.L."/>
            <person name="Zaremba-Niedzwiedzka K."/>
            <person name="Martijn J."/>
            <person name="Lind A.E."/>
            <person name="van Eijk R."/>
            <person name="Schleper C."/>
            <person name="Guy L."/>
            <person name="Ettema T.J."/>
        </authorList>
    </citation>
    <scope>NUCLEOTIDE SEQUENCE</scope>
</reference>
<sequence length="63" mass="7175">MGEPKNELEICEGCEKTDSDGECITYTPEGMLYRNKQGWCPIVSRGPVKPVWWSEVKKKERAG</sequence>
<evidence type="ECO:0000313" key="1">
    <source>
        <dbReference type="EMBL" id="KKN52285.1"/>
    </source>
</evidence>
<organism evidence="1">
    <name type="scientific">marine sediment metagenome</name>
    <dbReference type="NCBI Taxonomy" id="412755"/>
    <lineage>
        <taxon>unclassified sequences</taxon>
        <taxon>metagenomes</taxon>
        <taxon>ecological metagenomes</taxon>
    </lineage>
</organism>
<dbReference type="EMBL" id="LAZR01001025">
    <property type="protein sequence ID" value="KKN52285.1"/>
    <property type="molecule type" value="Genomic_DNA"/>
</dbReference>
<proteinExistence type="predicted"/>
<comment type="caution">
    <text evidence="1">The sequence shown here is derived from an EMBL/GenBank/DDBJ whole genome shotgun (WGS) entry which is preliminary data.</text>
</comment>
<name>A0A0F9R6Z3_9ZZZZ</name>
<gene>
    <name evidence="1" type="ORF">LCGC14_0613800</name>
</gene>
<accession>A0A0F9R6Z3</accession>